<evidence type="ECO:0008006" key="4">
    <source>
        <dbReference type="Google" id="ProtNLM"/>
    </source>
</evidence>
<keyword evidence="1" id="KW-0472">Membrane</keyword>
<dbReference type="RefSeq" id="XP_045951440.1">
    <property type="nucleotide sequence ID" value="XM_046104256.1"/>
</dbReference>
<dbReference type="Proteomes" id="UP000758603">
    <property type="component" value="Unassembled WGS sequence"/>
</dbReference>
<evidence type="ECO:0000313" key="2">
    <source>
        <dbReference type="EMBL" id="KAH6644926.1"/>
    </source>
</evidence>
<evidence type="ECO:0000256" key="1">
    <source>
        <dbReference type="SAM" id="Phobius"/>
    </source>
</evidence>
<dbReference type="PANTHER" id="PTHR36844:SF1">
    <property type="entry name" value="PROTEASE PRSW"/>
    <property type="match status" value="1"/>
</dbReference>
<name>A0A9P8RIV0_9PEZI</name>
<protein>
    <recommendedName>
        <fullName evidence="4">PrsW family intramembrane metalloprotease</fullName>
    </recommendedName>
</protein>
<feature type="transmembrane region" description="Helical" evidence="1">
    <location>
        <begin position="262"/>
        <end position="285"/>
    </location>
</feature>
<comment type="caution">
    <text evidence="2">The sequence shown here is derived from an EMBL/GenBank/DDBJ whole genome shotgun (WGS) entry which is preliminary data.</text>
</comment>
<accession>A0A9P8RIV0</accession>
<organism evidence="2 3">
    <name type="scientific">Truncatella angustata</name>
    <dbReference type="NCBI Taxonomy" id="152316"/>
    <lineage>
        <taxon>Eukaryota</taxon>
        <taxon>Fungi</taxon>
        <taxon>Dikarya</taxon>
        <taxon>Ascomycota</taxon>
        <taxon>Pezizomycotina</taxon>
        <taxon>Sordariomycetes</taxon>
        <taxon>Xylariomycetidae</taxon>
        <taxon>Amphisphaeriales</taxon>
        <taxon>Sporocadaceae</taxon>
        <taxon>Truncatella</taxon>
    </lineage>
</organism>
<sequence length="325" mass="35912">MYAGNEALVANGAATMKSGSPQASSKATTALLWAVLPGLGLTFLFTSSLKAAFLPVLLAPTFCLFWVNQSFPVTKRADLKTLIWTYVLTGTIGTTLVVVFQSLLSYGFAVVIFGSDLDTYFKEFGKSEKILMEADEETLSRRREMAGRWGYWLYLVFLAFITAGLIEEYMKYCALNLARRYGRVTKQRDFLTVAVAAALGFSTIENIGFVYAAVREKQPTNELFLTVAERVVVGSTGHSLPALLVGINAVQENYHNQPTSLFVVIRDAVLFHGSADFMLFAISAIDGNVGWVHPRGSLMYLMFALVIIMQSTFGCYVRQKLKRSS</sequence>
<dbReference type="PANTHER" id="PTHR36844">
    <property type="entry name" value="PROTEASE PRSW"/>
    <property type="match status" value="1"/>
</dbReference>
<feature type="transmembrane region" description="Helical" evidence="1">
    <location>
        <begin position="52"/>
        <end position="71"/>
    </location>
</feature>
<evidence type="ECO:0000313" key="3">
    <source>
        <dbReference type="Proteomes" id="UP000758603"/>
    </source>
</evidence>
<feature type="transmembrane region" description="Helical" evidence="1">
    <location>
        <begin position="297"/>
        <end position="317"/>
    </location>
</feature>
<dbReference type="OrthoDB" id="125546at2759"/>
<feature type="transmembrane region" description="Helical" evidence="1">
    <location>
        <begin position="190"/>
        <end position="211"/>
    </location>
</feature>
<dbReference type="GeneID" id="70133147"/>
<dbReference type="InterPro" id="IPR026898">
    <property type="entry name" value="PrsW"/>
</dbReference>
<feature type="transmembrane region" description="Helical" evidence="1">
    <location>
        <begin position="149"/>
        <end position="169"/>
    </location>
</feature>
<gene>
    <name evidence="2" type="ORF">BKA67DRAFT_586479</name>
</gene>
<proteinExistence type="predicted"/>
<reference evidence="2" key="1">
    <citation type="journal article" date="2021" name="Nat. Commun.">
        <title>Genetic determinants of endophytism in the Arabidopsis root mycobiome.</title>
        <authorList>
            <person name="Mesny F."/>
            <person name="Miyauchi S."/>
            <person name="Thiergart T."/>
            <person name="Pickel B."/>
            <person name="Atanasova L."/>
            <person name="Karlsson M."/>
            <person name="Huettel B."/>
            <person name="Barry K.W."/>
            <person name="Haridas S."/>
            <person name="Chen C."/>
            <person name="Bauer D."/>
            <person name="Andreopoulos W."/>
            <person name="Pangilinan J."/>
            <person name="LaButti K."/>
            <person name="Riley R."/>
            <person name="Lipzen A."/>
            <person name="Clum A."/>
            <person name="Drula E."/>
            <person name="Henrissat B."/>
            <person name="Kohler A."/>
            <person name="Grigoriev I.V."/>
            <person name="Martin F.M."/>
            <person name="Hacquard S."/>
        </authorList>
    </citation>
    <scope>NUCLEOTIDE SEQUENCE</scope>
    <source>
        <strain evidence="2">MPI-SDFR-AT-0073</strain>
    </source>
</reference>
<dbReference type="GO" id="GO:0008233">
    <property type="term" value="F:peptidase activity"/>
    <property type="evidence" value="ECO:0007669"/>
    <property type="project" value="InterPro"/>
</dbReference>
<dbReference type="AlphaFoldDB" id="A0A9P8RIV0"/>
<feature type="transmembrane region" description="Helical" evidence="1">
    <location>
        <begin position="27"/>
        <end position="46"/>
    </location>
</feature>
<keyword evidence="1" id="KW-1133">Transmembrane helix</keyword>
<dbReference type="EMBL" id="JAGPXC010000012">
    <property type="protein sequence ID" value="KAH6644926.1"/>
    <property type="molecule type" value="Genomic_DNA"/>
</dbReference>
<keyword evidence="1" id="KW-0812">Transmembrane</keyword>
<dbReference type="Pfam" id="PF13367">
    <property type="entry name" value="PrsW-protease"/>
    <property type="match status" value="1"/>
</dbReference>
<keyword evidence="3" id="KW-1185">Reference proteome</keyword>
<feature type="transmembrane region" description="Helical" evidence="1">
    <location>
        <begin position="83"/>
        <end position="113"/>
    </location>
</feature>
<feature type="transmembrane region" description="Helical" evidence="1">
    <location>
        <begin position="231"/>
        <end position="250"/>
    </location>
</feature>